<comment type="similarity">
    <text evidence="11">Belongs to the binding-protein-dependent transport system permease family. CysTW subfamily.</text>
</comment>
<dbReference type="InterPro" id="IPR005667">
    <property type="entry name" value="Sulph_transpt2"/>
</dbReference>
<keyword evidence="3 10" id="KW-0813">Transport</keyword>
<reference evidence="13 14" key="1">
    <citation type="submission" date="2018-11" db="EMBL/GenBank/DDBJ databases">
        <title>Draft genome sequence of Gordonia sp. RS15-1S isolated from rice stems.</title>
        <authorList>
            <person name="Muangham S."/>
        </authorList>
    </citation>
    <scope>NUCLEOTIDE SEQUENCE [LARGE SCALE GENOMIC DNA]</scope>
    <source>
        <strain evidence="13 14">RS15-1S</strain>
    </source>
</reference>
<dbReference type="OrthoDB" id="9774448at2"/>
<evidence type="ECO:0000256" key="3">
    <source>
        <dbReference type="ARBA" id="ARBA00022448"/>
    </source>
</evidence>
<evidence type="ECO:0000256" key="6">
    <source>
        <dbReference type="ARBA" id="ARBA00022989"/>
    </source>
</evidence>
<keyword evidence="8 10" id="KW-0472">Membrane</keyword>
<dbReference type="InterPro" id="IPR006469">
    <property type="entry name" value="NifC_ABC_porter"/>
</dbReference>
<dbReference type="Pfam" id="PF00528">
    <property type="entry name" value="BPD_transp_1"/>
    <property type="match status" value="1"/>
</dbReference>
<evidence type="ECO:0000256" key="7">
    <source>
        <dbReference type="ARBA" id="ARBA00023032"/>
    </source>
</evidence>
<dbReference type="PANTHER" id="PTHR30406:SF8">
    <property type="entry name" value="SULFATE TRANSPORT SYSTEM PERMEASE PROTEIN CYST"/>
    <property type="match status" value="1"/>
</dbReference>
<protein>
    <recommendedName>
        <fullName evidence="11">Molybdenum transport system permease</fullName>
    </recommendedName>
</protein>
<keyword evidence="11" id="KW-1003">Cell membrane</keyword>
<dbReference type="GO" id="GO:0015419">
    <property type="term" value="F:ABC-type sulfate transporter activity"/>
    <property type="evidence" value="ECO:0007669"/>
    <property type="project" value="InterPro"/>
</dbReference>
<keyword evidence="7" id="KW-0764">Sulfate transport</keyword>
<feature type="transmembrane region" description="Helical" evidence="10">
    <location>
        <begin position="86"/>
        <end position="108"/>
    </location>
</feature>
<dbReference type="Proteomes" id="UP000267536">
    <property type="component" value="Unassembled WGS sequence"/>
</dbReference>
<sequence length="260" mass="27232">MRRVPRWIHLPAVLGVALILIGPLAIIVRMPWGIFVSSVTSPDSIAALRLGVVTAVVSTVVCVVLGVPIALVFTRYDGVVVRIVRALVLLPLVLPPVVGGVALLYALGRYGLVGQYLDRVGITVAFTTPAVVIAQVFVALPFLVLSVEGALRSGDQGFERIAATLGASPTRTLWRVTLPMARPALVAGGVLAFARALGEFGATITFAGNLPGTTQTAPLKIYLDAINDPSQALPLALVLMVVALVIVVGVHLRRSTVVAM</sequence>
<keyword evidence="6 10" id="KW-1133">Transmembrane helix</keyword>
<dbReference type="EMBL" id="RKMH01000010">
    <property type="protein sequence ID" value="RPA59002.1"/>
    <property type="molecule type" value="Genomic_DNA"/>
</dbReference>
<proteinExistence type="inferred from homology"/>
<feature type="transmembrane region" description="Helical" evidence="10">
    <location>
        <begin position="52"/>
        <end position="74"/>
    </location>
</feature>
<evidence type="ECO:0000259" key="12">
    <source>
        <dbReference type="PROSITE" id="PS50928"/>
    </source>
</evidence>
<evidence type="ECO:0000256" key="2">
    <source>
        <dbReference type="ARBA" id="ARBA00011779"/>
    </source>
</evidence>
<evidence type="ECO:0000256" key="8">
    <source>
        <dbReference type="ARBA" id="ARBA00023136"/>
    </source>
</evidence>
<evidence type="ECO:0000313" key="13">
    <source>
        <dbReference type="EMBL" id="RPA59002.1"/>
    </source>
</evidence>
<dbReference type="InterPro" id="IPR035906">
    <property type="entry name" value="MetI-like_sf"/>
</dbReference>
<dbReference type="PANTHER" id="PTHR30406">
    <property type="entry name" value="SULFATE TRANSPORT SYSTEM PERMEASE PROTEIN"/>
    <property type="match status" value="1"/>
</dbReference>
<organism evidence="13 14">
    <name type="scientific">Gordonia oryzae</name>
    <dbReference type="NCBI Taxonomy" id="2487349"/>
    <lineage>
        <taxon>Bacteria</taxon>
        <taxon>Bacillati</taxon>
        <taxon>Actinomycetota</taxon>
        <taxon>Actinomycetes</taxon>
        <taxon>Mycobacteriales</taxon>
        <taxon>Gordoniaceae</taxon>
        <taxon>Gordonia</taxon>
    </lineage>
</organism>
<feature type="transmembrane region" description="Helical" evidence="10">
    <location>
        <begin position="184"/>
        <end position="207"/>
    </location>
</feature>
<gene>
    <name evidence="13" type="primary">modB</name>
    <name evidence="13" type="ORF">EF294_14325</name>
</gene>
<keyword evidence="4 11" id="KW-0500">Molybdenum</keyword>
<feature type="transmembrane region" description="Helical" evidence="10">
    <location>
        <begin position="12"/>
        <end position="32"/>
    </location>
</feature>
<evidence type="ECO:0000256" key="4">
    <source>
        <dbReference type="ARBA" id="ARBA00022505"/>
    </source>
</evidence>
<comment type="subcellular location">
    <subcellularLocation>
        <location evidence="10">Cell membrane</location>
        <topology evidence="10">Multi-pass membrane protein</topology>
    </subcellularLocation>
    <subcellularLocation>
        <location evidence="1">Membrane</location>
        <topology evidence="1">Multi-pass membrane protein</topology>
    </subcellularLocation>
</comment>
<dbReference type="InterPro" id="IPR000515">
    <property type="entry name" value="MetI-like"/>
</dbReference>
<dbReference type="SUPFAM" id="SSF161098">
    <property type="entry name" value="MetI-like"/>
    <property type="match status" value="1"/>
</dbReference>
<dbReference type="NCBIfam" id="TIGR02141">
    <property type="entry name" value="modB_ABC"/>
    <property type="match status" value="1"/>
</dbReference>
<dbReference type="GO" id="GO:0005886">
    <property type="term" value="C:plasma membrane"/>
    <property type="evidence" value="ECO:0007669"/>
    <property type="project" value="UniProtKB-SubCell"/>
</dbReference>
<name>A0A3N4G8G2_9ACTN</name>
<dbReference type="Gene3D" id="1.10.3720.10">
    <property type="entry name" value="MetI-like"/>
    <property type="match status" value="1"/>
</dbReference>
<comment type="subunit">
    <text evidence="2">The complex is composed of two ATP-binding proteins (CysA), two transmembrane proteins (CysT and CysW) and a solute-binding protein (CysP).</text>
</comment>
<dbReference type="CDD" id="cd06261">
    <property type="entry name" value="TM_PBP2"/>
    <property type="match status" value="1"/>
</dbReference>
<dbReference type="NCBIfam" id="TIGR01581">
    <property type="entry name" value="Mo_ABC_porter"/>
    <property type="match status" value="1"/>
</dbReference>
<comment type="function">
    <text evidence="9">Part of the ABC transporter complex CysAWTP (TC 3.A.1.6.1) involved in sulfate/thiosulfate import. Probably responsible for the translocation of the substrate across the membrane.</text>
</comment>
<dbReference type="PROSITE" id="PS50928">
    <property type="entry name" value="ABC_TM1"/>
    <property type="match status" value="1"/>
</dbReference>
<evidence type="ECO:0000256" key="5">
    <source>
        <dbReference type="ARBA" id="ARBA00022692"/>
    </source>
</evidence>
<dbReference type="InterPro" id="IPR011867">
    <property type="entry name" value="ModB_ABC"/>
</dbReference>
<keyword evidence="14" id="KW-1185">Reference proteome</keyword>
<feature type="domain" description="ABC transmembrane type-1" evidence="12">
    <location>
        <begin position="48"/>
        <end position="250"/>
    </location>
</feature>
<dbReference type="AlphaFoldDB" id="A0A3N4G8G2"/>
<evidence type="ECO:0000256" key="10">
    <source>
        <dbReference type="RuleBase" id="RU363032"/>
    </source>
</evidence>
<keyword evidence="5 10" id="KW-0812">Transmembrane</keyword>
<feature type="transmembrane region" description="Helical" evidence="10">
    <location>
        <begin position="120"/>
        <end position="145"/>
    </location>
</feature>
<evidence type="ECO:0000256" key="9">
    <source>
        <dbReference type="ARBA" id="ARBA00025323"/>
    </source>
</evidence>
<comment type="caution">
    <text evidence="13">The sequence shown here is derived from an EMBL/GenBank/DDBJ whole genome shotgun (WGS) entry which is preliminary data.</text>
</comment>
<dbReference type="GO" id="GO:0015098">
    <property type="term" value="F:molybdate ion transmembrane transporter activity"/>
    <property type="evidence" value="ECO:0007669"/>
    <property type="project" value="UniProtKB-UniRule"/>
</dbReference>
<accession>A0A3N4G8G2</accession>
<comment type="function">
    <text evidence="11">Part of the binding-protein-dependent transport system for molybdenum; probably responsible for the translocation of the substrate across the membrane.</text>
</comment>
<feature type="transmembrane region" description="Helical" evidence="10">
    <location>
        <begin position="232"/>
        <end position="252"/>
    </location>
</feature>
<evidence type="ECO:0000313" key="14">
    <source>
        <dbReference type="Proteomes" id="UP000267536"/>
    </source>
</evidence>
<dbReference type="RefSeq" id="WP_123931179.1">
    <property type="nucleotide sequence ID" value="NZ_JBPSDP010000010.1"/>
</dbReference>
<evidence type="ECO:0000256" key="1">
    <source>
        <dbReference type="ARBA" id="ARBA00004141"/>
    </source>
</evidence>
<evidence type="ECO:0000256" key="11">
    <source>
        <dbReference type="RuleBase" id="RU365097"/>
    </source>
</evidence>